<accession>A0ABR2TJC2</accession>
<evidence type="ECO:0000313" key="2">
    <source>
        <dbReference type="EMBL" id="KAK9037253.1"/>
    </source>
</evidence>
<organism evidence="2 3">
    <name type="scientific">Hibiscus sabdariffa</name>
    <name type="common">roselle</name>
    <dbReference type="NCBI Taxonomy" id="183260"/>
    <lineage>
        <taxon>Eukaryota</taxon>
        <taxon>Viridiplantae</taxon>
        <taxon>Streptophyta</taxon>
        <taxon>Embryophyta</taxon>
        <taxon>Tracheophyta</taxon>
        <taxon>Spermatophyta</taxon>
        <taxon>Magnoliopsida</taxon>
        <taxon>eudicotyledons</taxon>
        <taxon>Gunneridae</taxon>
        <taxon>Pentapetalae</taxon>
        <taxon>rosids</taxon>
        <taxon>malvids</taxon>
        <taxon>Malvales</taxon>
        <taxon>Malvaceae</taxon>
        <taxon>Malvoideae</taxon>
        <taxon>Hibiscus</taxon>
    </lineage>
</organism>
<name>A0ABR2TJC2_9ROSI</name>
<comment type="caution">
    <text evidence="2">The sequence shown here is derived from an EMBL/GenBank/DDBJ whole genome shotgun (WGS) entry which is preliminary data.</text>
</comment>
<dbReference type="EMBL" id="JBBPBN010000005">
    <property type="protein sequence ID" value="KAK9037253.1"/>
    <property type="molecule type" value="Genomic_DNA"/>
</dbReference>
<feature type="region of interest" description="Disordered" evidence="1">
    <location>
        <begin position="72"/>
        <end position="94"/>
    </location>
</feature>
<keyword evidence="3" id="KW-1185">Reference proteome</keyword>
<gene>
    <name evidence="2" type="ORF">V6N11_022172</name>
</gene>
<evidence type="ECO:0000313" key="3">
    <source>
        <dbReference type="Proteomes" id="UP001396334"/>
    </source>
</evidence>
<reference evidence="2 3" key="1">
    <citation type="journal article" date="2024" name="G3 (Bethesda)">
        <title>Genome assembly of Hibiscus sabdariffa L. provides insights into metabolisms of medicinal natural products.</title>
        <authorList>
            <person name="Kim T."/>
        </authorList>
    </citation>
    <scope>NUCLEOTIDE SEQUENCE [LARGE SCALE GENOMIC DNA]</scope>
    <source>
        <strain evidence="2">TK-2024</strain>
        <tissue evidence="2">Old leaves</tissue>
    </source>
</reference>
<evidence type="ECO:0000256" key="1">
    <source>
        <dbReference type="SAM" id="MobiDB-lite"/>
    </source>
</evidence>
<proteinExistence type="predicted"/>
<sequence length="124" mass="13952">MGFVIPHRVRRVSQSRPQSSPQWKDNRPDLFGSTTLVGPYANFLSCREIYDALRVQAWVLSENLPARRVLGSRMTQVSESRERPPADGSGTGRLTSLPHLCIQHGSAYWLDLNHPFGIHACSRP</sequence>
<protein>
    <submittedName>
        <fullName evidence="2">Uncharacterized protein</fullName>
    </submittedName>
</protein>
<dbReference type="Proteomes" id="UP001396334">
    <property type="component" value="Unassembled WGS sequence"/>
</dbReference>